<comment type="similarity">
    <text evidence="2">Belongs to the BMP lipoprotein family.</text>
</comment>
<dbReference type="PANTHER" id="PTHR34296">
    <property type="entry name" value="TRANSCRIPTIONAL ACTIVATOR PROTEIN MED"/>
    <property type="match status" value="1"/>
</dbReference>
<dbReference type="InterPro" id="IPR028082">
    <property type="entry name" value="Peripla_BP_I"/>
</dbReference>
<keyword evidence="6" id="KW-0449">Lipoprotein</keyword>
<feature type="domain" description="ABC transporter substrate-binding protein PnrA-like" evidence="8">
    <location>
        <begin position="46"/>
        <end position="325"/>
    </location>
</feature>
<evidence type="ECO:0000256" key="2">
    <source>
        <dbReference type="ARBA" id="ARBA00008610"/>
    </source>
</evidence>
<comment type="subcellular location">
    <subcellularLocation>
        <location evidence="1">Cell membrane</location>
        <topology evidence="1">Lipid-anchor</topology>
    </subcellularLocation>
</comment>
<evidence type="ECO:0000313" key="10">
    <source>
        <dbReference type="Proteomes" id="UP000252585"/>
    </source>
</evidence>
<dbReference type="EMBL" id="QPJJ01000012">
    <property type="protein sequence ID" value="RCW64836.1"/>
    <property type="molecule type" value="Genomic_DNA"/>
</dbReference>
<dbReference type="PANTHER" id="PTHR34296:SF2">
    <property type="entry name" value="ABC TRANSPORTER GUANOSINE-BINDING PROTEIN NUPN"/>
    <property type="match status" value="1"/>
</dbReference>
<protein>
    <submittedName>
        <fullName evidence="9">Nucleoside-binding protein</fullName>
    </submittedName>
</protein>
<evidence type="ECO:0000256" key="7">
    <source>
        <dbReference type="SAM" id="Phobius"/>
    </source>
</evidence>
<dbReference type="AlphaFoldDB" id="A0A368XC84"/>
<organism evidence="9 10">
    <name type="scientific">Saliterribacillus persicus</name>
    <dbReference type="NCBI Taxonomy" id="930114"/>
    <lineage>
        <taxon>Bacteria</taxon>
        <taxon>Bacillati</taxon>
        <taxon>Bacillota</taxon>
        <taxon>Bacilli</taxon>
        <taxon>Bacillales</taxon>
        <taxon>Bacillaceae</taxon>
        <taxon>Saliterribacillus</taxon>
    </lineage>
</organism>
<dbReference type="GO" id="GO:0005886">
    <property type="term" value="C:plasma membrane"/>
    <property type="evidence" value="ECO:0007669"/>
    <property type="project" value="UniProtKB-SubCell"/>
</dbReference>
<dbReference type="RefSeq" id="WP_114353725.1">
    <property type="nucleotide sequence ID" value="NZ_QPJJ01000012.1"/>
</dbReference>
<evidence type="ECO:0000256" key="3">
    <source>
        <dbReference type="ARBA" id="ARBA00022475"/>
    </source>
</evidence>
<reference evidence="9 10" key="1">
    <citation type="submission" date="2018-07" db="EMBL/GenBank/DDBJ databases">
        <title>Genomic Encyclopedia of Type Strains, Phase IV (KMG-IV): sequencing the most valuable type-strain genomes for metagenomic binning, comparative biology and taxonomic classification.</title>
        <authorList>
            <person name="Goeker M."/>
        </authorList>
    </citation>
    <scope>NUCLEOTIDE SEQUENCE [LARGE SCALE GENOMIC DNA]</scope>
    <source>
        <strain evidence="9 10">DSM 27696</strain>
    </source>
</reference>
<dbReference type="Gene3D" id="3.40.50.2300">
    <property type="match status" value="2"/>
</dbReference>
<comment type="caution">
    <text evidence="9">The sequence shown here is derived from an EMBL/GenBank/DDBJ whole genome shotgun (WGS) entry which is preliminary data.</text>
</comment>
<keyword evidence="3" id="KW-1003">Cell membrane</keyword>
<keyword evidence="5 7" id="KW-0472">Membrane</keyword>
<dbReference type="Pfam" id="PF02608">
    <property type="entry name" value="Bmp"/>
    <property type="match status" value="1"/>
</dbReference>
<proteinExistence type="inferred from homology"/>
<evidence type="ECO:0000259" key="8">
    <source>
        <dbReference type="Pfam" id="PF02608"/>
    </source>
</evidence>
<dbReference type="InterPro" id="IPR050957">
    <property type="entry name" value="BMP_lipoprotein"/>
</dbReference>
<evidence type="ECO:0000256" key="6">
    <source>
        <dbReference type="ARBA" id="ARBA00023288"/>
    </source>
</evidence>
<dbReference type="InterPro" id="IPR003760">
    <property type="entry name" value="PnrA-like"/>
</dbReference>
<evidence type="ECO:0000256" key="5">
    <source>
        <dbReference type="ARBA" id="ARBA00023136"/>
    </source>
</evidence>
<dbReference type="SUPFAM" id="SSF53822">
    <property type="entry name" value="Periplasmic binding protein-like I"/>
    <property type="match status" value="1"/>
</dbReference>
<dbReference type="OrthoDB" id="2556857at2"/>
<evidence type="ECO:0000313" key="9">
    <source>
        <dbReference type="EMBL" id="RCW64836.1"/>
    </source>
</evidence>
<keyword evidence="7" id="KW-1133">Transmembrane helix</keyword>
<feature type="transmembrane region" description="Helical" evidence="7">
    <location>
        <begin position="9"/>
        <end position="27"/>
    </location>
</feature>
<sequence length="327" mass="36808">MENKKQVKWILWTTIGVTILIIGIILFKSTQILNNMNAKEIVPLEISILTTDVVTDQSWGSLAYKGQILIEENYQANATLHSELDESEIETKLHDILKNPKDLIIGHGREFSEAFNKVADSYPDVQFVTIHGDNLADNLAVYTYDHQEIEYLAGIAAAIKTTKKKVGLIDAIDNIDKDWGFRTGLEEIDPDIELLYGVAEGRENKVKAVEIAKNMIDAGVDILYAKGNSYNKAVFNYAKDKDVYLLGYLEDQSYMAKDKMLTSVLNDVPQAYVAIMDDFISEEGIASKKVMLNTSHGVYGLAPLGPMYTHQEKEIVYEHQDEILKKH</sequence>
<evidence type="ECO:0000256" key="1">
    <source>
        <dbReference type="ARBA" id="ARBA00004193"/>
    </source>
</evidence>
<gene>
    <name evidence="9" type="ORF">DFR57_11213</name>
</gene>
<accession>A0A368XC84</accession>
<dbReference type="Proteomes" id="UP000252585">
    <property type="component" value="Unassembled WGS sequence"/>
</dbReference>
<keyword evidence="4" id="KW-0732">Signal</keyword>
<keyword evidence="7" id="KW-0812">Transmembrane</keyword>
<keyword evidence="10" id="KW-1185">Reference proteome</keyword>
<name>A0A368XC84_9BACI</name>
<evidence type="ECO:0000256" key="4">
    <source>
        <dbReference type="ARBA" id="ARBA00022729"/>
    </source>
</evidence>